<evidence type="ECO:0000313" key="1">
    <source>
        <dbReference type="EMBL" id="DAD32555.1"/>
    </source>
</evidence>
<organism evidence="1 2">
    <name type="scientific">Nelumbo nucifera</name>
    <name type="common">Sacred lotus</name>
    <dbReference type="NCBI Taxonomy" id="4432"/>
    <lineage>
        <taxon>Eukaryota</taxon>
        <taxon>Viridiplantae</taxon>
        <taxon>Streptophyta</taxon>
        <taxon>Embryophyta</taxon>
        <taxon>Tracheophyta</taxon>
        <taxon>Spermatophyta</taxon>
        <taxon>Magnoliopsida</taxon>
        <taxon>Proteales</taxon>
        <taxon>Nelumbonaceae</taxon>
        <taxon>Nelumbo</taxon>
    </lineage>
</organism>
<reference evidence="1 2" key="1">
    <citation type="journal article" date="2020" name="Mol. Biol. Evol.">
        <title>Distinct Expression and Methylation Patterns for Genes with Different Fates following a Single Whole-Genome Duplication in Flowering Plants.</title>
        <authorList>
            <person name="Shi T."/>
            <person name="Rahmani R.S."/>
            <person name="Gugger P.F."/>
            <person name="Wang M."/>
            <person name="Li H."/>
            <person name="Zhang Y."/>
            <person name="Li Z."/>
            <person name="Wang Q."/>
            <person name="Van de Peer Y."/>
            <person name="Marchal K."/>
            <person name="Chen J."/>
        </authorList>
    </citation>
    <scope>NUCLEOTIDE SEQUENCE [LARGE SCALE GENOMIC DNA]</scope>
    <source>
        <tissue evidence="1">Leaf</tissue>
    </source>
</reference>
<accession>A0A822YNH5</accession>
<dbReference type="EMBL" id="DUZY01000003">
    <property type="protein sequence ID" value="DAD32555.1"/>
    <property type="molecule type" value="Genomic_DNA"/>
</dbReference>
<dbReference type="Proteomes" id="UP000607653">
    <property type="component" value="Unassembled WGS sequence"/>
</dbReference>
<proteinExistence type="predicted"/>
<keyword evidence="2" id="KW-1185">Reference proteome</keyword>
<protein>
    <submittedName>
        <fullName evidence="1">Uncharacterized protein</fullName>
    </submittedName>
</protein>
<name>A0A822YNH5_NELNU</name>
<gene>
    <name evidence="1" type="ORF">HUJ06_011406</name>
</gene>
<evidence type="ECO:0000313" key="2">
    <source>
        <dbReference type="Proteomes" id="UP000607653"/>
    </source>
</evidence>
<dbReference type="AlphaFoldDB" id="A0A822YNH5"/>
<sequence length="27" mass="2941">MTFAPGFSLPSKDDLITILSRFGALNE</sequence>
<comment type="caution">
    <text evidence="1">The sequence shown here is derived from an EMBL/GenBank/DDBJ whole genome shotgun (WGS) entry which is preliminary data.</text>
</comment>